<keyword evidence="2" id="KW-1185">Reference proteome</keyword>
<sequence length="156" mass="17541">MHLALPIRRLRENTQRPHSIPCLGYTSKRKVHRVLSTRFFSGPGGPVRQGRQDWQQRWTTTTVRLCLLTRPSKPVVEWACPALVRAPGIILWAGVAWRGPDPAHSGGFFHCEIRTECLISGIPFALHIKNMRIFTIVPTATSAHYGTLHPCLVTTT</sequence>
<gene>
    <name evidence="1" type="ORF">GWK47_004392</name>
</gene>
<reference evidence="1" key="1">
    <citation type="submission" date="2020-07" db="EMBL/GenBank/DDBJ databases">
        <title>The High-quality genome of the commercially important snow crab, Chionoecetes opilio.</title>
        <authorList>
            <person name="Jeong J.-H."/>
            <person name="Ryu S."/>
        </authorList>
    </citation>
    <scope>NUCLEOTIDE SEQUENCE</scope>
    <source>
        <strain evidence="1">MADBK_172401_WGS</strain>
        <tissue evidence="1">Digestive gland</tissue>
    </source>
</reference>
<proteinExistence type="predicted"/>
<organism evidence="1 2">
    <name type="scientific">Chionoecetes opilio</name>
    <name type="common">Atlantic snow crab</name>
    <name type="synonym">Cancer opilio</name>
    <dbReference type="NCBI Taxonomy" id="41210"/>
    <lineage>
        <taxon>Eukaryota</taxon>
        <taxon>Metazoa</taxon>
        <taxon>Ecdysozoa</taxon>
        <taxon>Arthropoda</taxon>
        <taxon>Crustacea</taxon>
        <taxon>Multicrustacea</taxon>
        <taxon>Malacostraca</taxon>
        <taxon>Eumalacostraca</taxon>
        <taxon>Eucarida</taxon>
        <taxon>Decapoda</taxon>
        <taxon>Pleocyemata</taxon>
        <taxon>Brachyura</taxon>
        <taxon>Eubrachyura</taxon>
        <taxon>Majoidea</taxon>
        <taxon>Majidae</taxon>
        <taxon>Chionoecetes</taxon>
    </lineage>
</organism>
<name>A0A8J4YFC4_CHIOP</name>
<dbReference type="Proteomes" id="UP000770661">
    <property type="component" value="Unassembled WGS sequence"/>
</dbReference>
<evidence type="ECO:0000313" key="1">
    <source>
        <dbReference type="EMBL" id="KAG0726217.1"/>
    </source>
</evidence>
<dbReference type="EMBL" id="JACEEZ010004726">
    <property type="protein sequence ID" value="KAG0726217.1"/>
    <property type="molecule type" value="Genomic_DNA"/>
</dbReference>
<accession>A0A8J4YFC4</accession>
<comment type="caution">
    <text evidence="1">The sequence shown here is derived from an EMBL/GenBank/DDBJ whole genome shotgun (WGS) entry which is preliminary data.</text>
</comment>
<protein>
    <submittedName>
        <fullName evidence="1">Uncharacterized protein</fullName>
    </submittedName>
</protein>
<dbReference type="AlphaFoldDB" id="A0A8J4YFC4"/>
<evidence type="ECO:0000313" key="2">
    <source>
        <dbReference type="Proteomes" id="UP000770661"/>
    </source>
</evidence>